<reference evidence="1 2" key="1">
    <citation type="submission" date="2020-04" db="EMBL/GenBank/DDBJ databases">
        <authorList>
            <person name="Zheng R.K."/>
            <person name="Sun C.M."/>
        </authorList>
    </citation>
    <scope>NUCLEOTIDE SEQUENCE [LARGE SCALE GENOMIC DNA]</scope>
    <source>
        <strain evidence="2">zrk29</strain>
    </source>
</reference>
<name>A0A7L6N1L1_9MOLU</name>
<keyword evidence="2" id="KW-1185">Reference proteome</keyword>
<gene>
    <name evidence="1" type="ORF">HF295_04500</name>
</gene>
<proteinExistence type="predicted"/>
<protein>
    <submittedName>
        <fullName evidence="1">Uncharacterized protein</fullName>
    </submittedName>
</protein>
<evidence type="ECO:0000313" key="1">
    <source>
        <dbReference type="EMBL" id="QLY40160.1"/>
    </source>
</evidence>
<dbReference type="EMBL" id="CP051151">
    <property type="protein sequence ID" value="QLY40160.1"/>
    <property type="molecule type" value="Genomic_DNA"/>
</dbReference>
<evidence type="ECO:0000313" key="2">
    <source>
        <dbReference type="Proteomes" id="UP000512167"/>
    </source>
</evidence>
<organism evidence="1 2">
    <name type="scientific">Hujiaoplasma nucleasis</name>
    <dbReference type="NCBI Taxonomy" id="2725268"/>
    <lineage>
        <taxon>Bacteria</taxon>
        <taxon>Bacillati</taxon>
        <taxon>Mycoplasmatota</taxon>
        <taxon>Mollicutes</taxon>
        <taxon>Candidatus Izemoplasmatales</taxon>
        <taxon>Hujiaoplasmataceae</taxon>
        <taxon>Hujiaoplasma</taxon>
    </lineage>
</organism>
<accession>A0A7L6N1L1</accession>
<sequence length="85" mass="9409">MLNQVVLVGKVSKLDKQAGIVLVHINRANNKDSDLIPVKLNEILMDNVLEYLIEGAIIGVKASLNIDDDILRIVAEKVTFINTKK</sequence>
<dbReference type="AlphaFoldDB" id="A0A7L6N1L1"/>
<dbReference type="RefSeq" id="WP_312030986.1">
    <property type="nucleotide sequence ID" value="NZ_CP051151.1"/>
</dbReference>
<dbReference type="Proteomes" id="UP000512167">
    <property type="component" value="Chromosome"/>
</dbReference>
<dbReference type="KEGG" id="tbk:HF295_04500"/>